<dbReference type="EMBL" id="KN832875">
    <property type="protein sequence ID" value="KIN02315.1"/>
    <property type="molecule type" value="Genomic_DNA"/>
</dbReference>
<dbReference type="AlphaFoldDB" id="A0A0C3HGS5"/>
<protein>
    <submittedName>
        <fullName evidence="1">Uncharacterized protein</fullName>
    </submittedName>
</protein>
<name>A0A0C3HGS5_OIDMZ</name>
<organism evidence="1 2">
    <name type="scientific">Oidiodendron maius (strain Zn)</name>
    <dbReference type="NCBI Taxonomy" id="913774"/>
    <lineage>
        <taxon>Eukaryota</taxon>
        <taxon>Fungi</taxon>
        <taxon>Dikarya</taxon>
        <taxon>Ascomycota</taxon>
        <taxon>Pezizomycotina</taxon>
        <taxon>Leotiomycetes</taxon>
        <taxon>Leotiomycetes incertae sedis</taxon>
        <taxon>Myxotrichaceae</taxon>
        <taxon>Oidiodendron</taxon>
    </lineage>
</organism>
<keyword evidence="2" id="KW-1185">Reference proteome</keyword>
<proteinExistence type="predicted"/>
<sequence length="60" mass="6725">MSRKSCISYKRLLLPSPMHASPFLTLSFHQSSHPATPTRILPLRLRTPSLRLETTPLGIA</sequence>
<reference evidence="1 2" key="1">
    <citation type="submission" date="2014-04" db="EMBL/GenBank/DDBJ databases">
        <authorList>
            <consortium name="DOE Joint Genome Institute"/>
            <person name="Kuo A."/>
            <person name="Martino E."/>
            <person name="Perotto S."/>
            <person name="Kohler A."/>
            <person name="Nagy L.G."/>
            <person name="Floudas D."/>
            <person name="Copeland A."/>
            <person name="Barry K.W."/>
            <person name="Cichocki N."/>
            <person name="Veneault-Fourrey C."/>
            <person name="LaButti K."/>
            <person name="Lindquist E.A."/>
            <person name="Lipzen A."/>
            <person name="Lundell T."/>
            <person name="Morin E."/>
            <person name="Murat C."/>
            <person name="Sun H."/>
            <person name="Tunlid A."/>
            <person name="Henrissat B."/>
            <person name="Grigoriev I.V."/>
            <person name="Hibbett D.S."/>
            <person name="Martin F."/>
            <person name="Nordberg H.P."/>
            <person name="Cantor M.N."/>
            <person name="Hua S.X."/>
        </authorList>
    </citation>
    <scope>NUCLEOTIDE SEQUENCE [LARGE SCALE GENOMIC DNA]</scope>
    <source>
        <strain evidence="1 2">Zn</strain>
    </source>
</reference>
<dbReference type="InParanoid" id="A0A0C3HGS5"/>
<evidence type="ECO:0000313" key="2">
    <source>
        <dbReference type="Proteomes" id="UP000054321"/>
    </source>
</evidence>
<dbReference type="Proteomes" id="UP000054321">
    <property type="component" value="Unassembled WGS sequence"/>
</dbReference>
<reference evidence="2" key="2">
    <citation type="submission" date="2015-01" db="EMBL/GenBank/DDBJ databases">
        <title>Evolutionary Origins and Diversification of the Mycorrhizal Mutualists.</title>
        <authorList>
            <consortium name="DOE Joint Genome Institute"/>
            <consortium name="Mycorrhizal Genomics Consortium"/>
            <person name="Kohler A."/>
            <person name="Kuo A."/>
            <person name="Nagy L.G."/>
            <person name="Floudas D."/>
            <person name="Copeland A."/>
            <person name="Barry K.W."/>
            <person name="Cichocki N."/>
            <person name="Veneault-Fourrey C."/>
            <person name="LaButti K."/>
            <person name="Lindquist E.A."/>
            <person name="Lipzen A."/>
            <person name="Lundell T."/>
            <person name="Morin E."/>
            <person name="Murat C."/>
            <person name="Riley R."/>
            <person name="Ohm R."/>
            <person name="Sun H."/>
            <person name="Tunlid A."/>
            <person name="Henrissat B."/>
            <person name="Grigoriev I.V."/>
            <person name="Hibbett D.S."/>
            <person name="Martin F."/>
        </authorList>
    </citation>
    <scope>NUCLEOTIDE SEQUENCE [LARGE SCALE GENOMIC DNA]</scope>
    <source>
        <strain evidence="2">Zn</strain>
    </source>
</reference>
<gene>
    <name evidence="1" type="ORF">OIDMADRAFT_18921</name>
</gene>
<accession>A0A0C3HGS5</accession>
<dbReference type="HOGENOM" id="CLU_2942372_0_0_1"/>
<evidence type="ECO:0000313" key="1">
    <source>
        <dbReference type="EMBL" id="KIN02315.1"/>
    </source>
</evidence>